<dbReference type="InterPro" id="IPR011990">
    <property type="entry name" value="TPR-like_helical_dom_sf"/>
</dbReference>
<dbReference type="RefSeq" id="WP_004867596.1">
    <property type="nucleotide sequence ID" value="NZ_CP005986.1"/>
</dbReference>
<keyword evidence="2" id="KW-0802">TPR repeat</keyword>
<dbReference type="Proteomes" id="UP000005522">
    <property type="component" value="Chromosome"/>
</dbReference>
<reference evidence="5 6" key="1">
    <citation type="journal article" date="2009" name="J. Bacteriol.">
        <title>Draft genome sequence of the extremely acidophilic bacterium Acidithiobacillus caldus ATCC 51756 reveals metabolic versatility in the genus Acidithiobacillus.</title>
        <authorList>
            <person name="Valdes J."/>
            <person name="Quatrini R."/>
            <person name="Hallberg K."/>
            <person name="Dopson M."/>
            <person name="Valenzuela P.D."/>
            <person name="Holmes D.S."/>
        </authorList>
    </citation>
    <scope>NUCLEOTIDE SEQUENCE [LARGE SCALE GENOMIC DNA]</scope>
    <source>
        <strain evidence="6">ATCC 51756 / DSM 8584 / KU</strain>
    </source>
</reference>
<feature type="binding site" evidence="2">
    <location>
        <position position="351"/>
    </location>
    <ligand>
        <name>Fe cation</name>
        <dbReference type="ChEBI" id="CHEBI:24875"/>
    </ligand>
</feature>
<evidence type="ECO:0000259" key="4">
    <source>
        <dbReference type="Pfam" id="PF18073"/>
    </source>
</evidence>
<dbReference type="GO" id="GO:0046890">
    <property type="term" value="P:regulation of lipid biosynthetic process"/>
    <property type="evidence" value="ECO:0007669"/>
    <property type="project" value="UniProtKB-UniRule"/>
</dbReference>
<feature type="binding site" evidence="2">
    <location>
        <position position="368"/>
    </location>
    <ligand>
        <name>Fe cation</name>
        <dbReference type="ChEBI" id="CHEBI:24875"/>
    </ligand>
</feature>
<feature type="topological domain" description="Cytoplasmic" evidence="2">
    <location>
        <begin position="21"/>
        <end position="381"/>
    </location>
</feature>
<accession>A0A059ZYP2</accession>
<dbReference type="AlphaFoldDB" id="A0A059ZYP2"/>
<dbReference type="Pfam" id="PF13432">
    <property type="entry name" value="TPR_16"/>
    <property type="match status" value="2"/>
</dbReference>
<dbReference type="GO" id="GO:0009898">
    <property type="term" value="C:cytoplasmic side of plasma membrane"/>
    <property type="evidence" value="ECO:0007669"/>
    <property type="project" value="UniProtKB-UniRule"/>
</dbReference>
<gene>
    <name evidence="2" type="primary">lapB</name>
    <name evidence="5" type="ORF">Acaty_c1162</name>
</gene>
<keyword evidence="5" id="KW-0346">Stress response</keyword>
<dbReference type="GO" id="GO:0005506">
    <property type="term" value="F:iron ion binding"/>
    <property type="evidence" value="ECO:0007669"/>
    <property type="project" value="UniProtKB-UniRule"/>
</dbReference>
<feature type="binding site" evidence="2">
    <location>
        <position position="365"/>
    </location>
    <ligand>
        <name>Fe cation</name>
        <dbReference type="ChEBI" id="CHEBI:24875"/>
    </ligand>
</feature>
<sequence length="381" mass="42868">MAASWWLVFLAGALGMALGLVVAVFWRPRRALLVPEVYVQGLNHLLSDRSDEAVEAFLEALRQHPESTDILMALGRLFRRRGELERALRVHQYLLEQPGLSLSLRQEVLLEIARDYLKSGILNRAESILKELLQRDDRYVDGLQALAELYELGADWPQAVAVRRRLKALGREGQEAIIALICGEMAEAAIGRGDVTAARQYLAEAREVDPDSPRTQIIEGRLAFAEGAWERAAGTWARLLDTGAYPALLLVVRPFLEALKRCLDQPSCRSWRARLLDRFDDTLTVYRVAQALLEVDGTEAARDYLRRALNARKGLPVVQLLLRLETPTPELLPQLVQVIGDLPMPNPQFQCAQCGYRTGEHHWRCPSCRSWGSFTGGTLWT</sequence>
<proteinExistence type="inferred from homology"/>
<keyword evidence="2 3" id="KW-0472">Membrane</keyword>
<keyword evidence="2 3" id="KW-0812">Transmembrane</keyword>
<feature type="domain" description="LapB rubredoxin metal binding" evidence="4">
    <location>
        <begin position="349"/>
        <end position="374"/>
    </location>
</feature>
<keyword evidence="1 2" id="KW-0479">Metal-binding</keyword>
<evidence type="ECO:0000313" key="6">
    <source>
        <dbReference type="Proteomes" id="UP000005522"/>
    </source>
</evidence>
<dbReference type="KEGG" id="acz:Acaty_c1162"/>
<keyword evidence="2" id="KW-0408">Iron</keyword>
<dbReference type="GO" id="GO:0008653">
    <property type="term" value="P:lipopolysaccharide metabolic process"/>
    <property type="evidence" value="ECO:0007669"/>
    <property type="project" value="InterPro"/>
</dbReference>
<name>A0A059ZYP2_ACICK</name>
<evidence type="ECO:0000256" key="3">
    <source>
        <dbReference type="SAM" id="Phobius"/>
    </source>
</evidence>
<keyword evidence="2" id="KW-0997">Cell inner membrane</keyword>
<feature type="binding site" evidence="2">
    <location>
        <position position="354"/>
    </location>
    <ligand>
        <name>Fe cation</name>
        <dbReference type="ChEBI" id="CHEBI:24875"/>
    </ligand>
</feature>
<comment type="subcellular location">
    <subcellularLocation>
        <location evidence="2">Cell inner membrane</location>
        <topology evidence="2">Single-pass membrane protein</topology>
        <orientation evidence="2">Cytoplasmic side</orientation>
    </subcellularLocation>
</comment>
<dbReference type="eggNOG" id="COG2956">
    <property type="taxonomic scope" value="Bacteria"/>
</dbReference>
<dbReference type="GeneID" id="92931379"/>
<dbReference type="Gene3D" id="1.25.40.10">
    <property type="entry name" value="Tetratricopeptide repeat domain"/>
    <property type="match status" value="2"/>
</dbReference>
<comment type="function">
    <text evidence="2">Modulates cellular lipopolysaccharide (LPS) levels by regulating LpxC, which is involved in lipid A biosynthesis. May act by modulating the proteolytic activity of FtsH towards LpxC. May also coordinate assembly of proteins involved in LPS synthesis at the plasma membrane.</text>
</comment>
<dbReference type="Pfam" id="PF18073">
    <property type="entry name" value="Zn_ribbon_LapB"/>
    <property type="match status" value="1"/>
</dbReference>
<keyword evidence="2" id="KW-1003">Cell membrane</keyword>
<evidence type="ECO:0000256" key="1">
    <source>
        <dbReference type="ARBA" id="ARBA00022723"/>
    </source>
</evidence>
<keyword evidence="2" id="KW-0677">Repeat</keyword>
<protein>
    <recommendedName>
        <fullName evidence="2">Lipopolysaccharide assembly protein B</fullName>
    </recommendedName>
</protein>
<organism evidence="5 6">
    <name type="scientific">Acidithiobacillus caldus (strain ATCC 51756 / DSM 8584 / KU)</name>
    <dbReference type="NCBI Taxonomy" id="637389"/>
    <lineage>
        <taxon>Bacteria</taxon>
        <taxon>Pseudomonadati</taxon>
        <taxon>Pseudomonadota</taxon>
        <taxon>Acidithiobacillia</taxon>
        <taxon>Acidithiobacillales</taxon>
        <taxon>Acidithiobacillaceae</taxon>
        <taxon>Acidithiobacillus</taxon>
    </lineage>
</organism>
<comment type="similarity">
    <text evidence="2">Belongs to the LapB family.</text>
</comment>
<keyword evidence="2 3" id="KW-1133">Transmembrane helix</keyword>
<dbReference type="InterPro" id="IPR041166">
    <property type="entry name" value="Rubredoxin_2"/>
</dbReference>
<evidence type="ECO:0000313" key="5">
    <source>
        <dbReference type="EMBL" id="AIA55032.1"/>
    </source>
</evidence>
<feature type="transmembrane region" description="Helical" evidence="3">
    <location>
        <begin position="6"/>
        <end position="26"/>
    </location>
</feature>
<dbReference type="HAMAP" id="MF_00994">
    <property type="entry name" value="LPS_assembly_LapB"/>
    <property type="match status" value="1"/>
</dbReference>
<dbReference type="InterPro" id="IPR030865">
    <property type="entry name" value="LapB"/>
</dbReference>
<dbReference type="HOGENOM" id="CLU_059365_1_0_6"/>
<dbReference type="EMBL" id="CP005986">
    <property type="protein sequence ID" value="AIA55032.1"/>
    <property type="molecule type" value="Genomic_DNA"/>
</dbReference>
<dbReference type="SUPFAM" id="SSF48452">
    <property type="entry name" value="TPR-like"/>
    <property type="match status" value="1"/>
</dbReference>
<evidence type="ECO:0000256" key="2">
    <source>
        <dbReference type="HAMAP-Rule" id="MF_00994"/>
    </source>
</evidence>